<evidence type="ECO:0000256" key="8">
    <source>
        <dbReference type="PROSITE-ProRule" id="PRU00176"/>
    </source>
</evidence>
<proteinExistence type="predicted"/>
<reference evidence="11 12" key="1">
    <citation type="journal article" date="2019" name="Plant Biotechnol. J.">
        <title>The red bayberry genome and genetic basis of sex determination.</title>
        <authorList>
            <person name="Jia H.M."/>
            <person name="Jia H.J."/>
            <person name="Cai Q.L."/>
            <person name="Wang Y."/>
            <person name="Zhao H.B."/>
            <person name="Yang W.F."/>
            <person name="Wang G.Y."/>
            <person name="Li Y.H."/>
            <person name="Zhan D.L."/>
            <person name="Shen Y.T."/>
            <person name="Niu Q.F."/>
            <person name="Chang L."/>
            <person name="Qiu J."/>
            <person name="Zhao L."/>
            <person name="Xie H.B."/>
            <person name="Fu W.Y."/>
            <person name="Jin J."/>
            <person name="Li X.W."/>
            <person name="Jiao Y."/>
            <person name="Zhou C.C."/>
            <person name="Tu T."/>
            <person name="Chai C.Y."/>
            <person name="Gao J.L."/>
            <person name="Fan L.J."/>
            <person name="van de Weg E."/>
            <person name="Wang J.Y."/>
            <person name="Gao Z.S."/>
        </authorList>
    </citation>
    <scope>NUCLEOTIDE SEQUENCE [LARGE SCALE GENOMIC DNA]</scope>
    <source>
        <tissue evidence="11">Leaves</tissue>
    </source>
</reference>
<dbReference type="GO" id="GO:0009535">
    <property type="term" value="C:chloroplast thylakoid membrane"/>
    <property type="evidence" value="ECO:0007669"/>
    <property type="project" value="TreeGrafter"/>
</dbReference>
<evidence type="ECO:0000256" key="2">
    <source>
        <dbReference type="ARBA" id="ARBA00022528"/>
    </source>
</evidence>
<dbReference type="EMBL" id="RXIC02000024">
    <property type="protein sequence ID" value="KAB1211719.1"/>
    <property type="molecule type" value="Genomic_DNA"/>
</dbReference>
<dbReference type="GO" id="GO:1901259">
    <property type="term" value="P:chloroplast rRNA processing"/>
    <property type="evidence" value="ECO:0007669"/>
    <property type="project" value="TreeGrafter"/>
</dbReference>
<dbReference type="SMART" id="SM00360">
    <property type="entry name" value="RRM"/>
    <property type="match status" value="2"/>
</dbReference>
<dbReference type="Gene3D" id="3.30.70.330">
    <property type="match status" value="2"/>
</dbReference>
<comment type="subcellular location">
    <subcellularLocation>
        <location evidence="1">Plastid</location>
        <location evidence="1">Chloroplast</location>
    </subcellularLocation>
</comment>
<feature type="compositionally biased region" description="Low complexity" evidence="9">
    <location>
        <begin position="89"/>
        <end position="99"/>
    </location>
</feature>
<dbReference type="SUPFAM" id="SSF54928">
    <property type="entry name" value="RNA-binding domain, RBD"/>
    <property type="match status" value="2"/>
</dbReference>
<evidence type="ECO:0000256" key="7">
    <source>
        <dbReference type="ARBA" id="ARBA00023274"/>
    </source>
</evidence>
<feature type="compositionally biased region" description="Gly residues" evidence="9">
    <location>
        <begin position="106"/>
        <end position="122"/>
    </location>
</feature>
<protein>
    <submittedName>
        <fullName evidence="11">31 kDa ribonucleoprotein, chloroplastic</fullName>
    </submittedName>
</protein>
<keyword evidence="7 11" id="KW-0687">Ribonucleoprotein</keyword>
<evidence type="ECO:0000313" key="11">
    <source>
        <dbReference type="EMBL" id="KAB1211719.1"/>
    </source>
</evidence>
<evidence type="ECO:0000256" key="1">
    <source>
        <dbReference type="ARBA" id="ARBA00004229"/>
    </source>
</evidence>
<organism evidence="11 12">
    <name type="scientific">Morella rubra</name>
    <name type="common">Chinese bayberry</name>
    <dbReference type="NCBI Taxonomy" id="262757"/>
    <lineage>
        <taxon>Eukaryota</taxon>
        <taxon>Viridiplantae</taxon>
        <taxon>Streptophyta</taxon>
        <taxon>Embryophyta</taxon>
        <taxon>Tracheophyta</taxon>
        <taxon>Spermatophyta</taxon>
        <taxon>Magnoliopsida</taxon>
        <taxon>eudicotyledons</taxon>
        <taxon>Gunneridae</taxon>
        <taxon>Pentapetalae</taxon>
        <taxon>rosids</taxon>
        <taxon>fabids</taxon>
        <taxon>Fagales</taxon>
        <taxon>Myricaceae</taxon>
        <taxon>Morella</taxon>
    </lineage>
</organism>
<dbReference type="OrthoDB" id="439808at2759"/>
<accession>A0A6A1VFR9</accession>
<dbReference type="AlphaFoldDB" id="A0A6A1VFR9"/>
<feature type="domain" description="RRM" evidence="10">
    <location>
        <begin position="229"/>
        <end position="304"/>
    </location>
</feature>
<dbReference type="FunFam" id="3.30.70.330:FF:000799">
    <property type="entry name" value="31 kDa ribonucleoprotein, chloroplastic"/>
    <property type="match status" value="1"/>
</dbReference>
<name>A0A6A1VFR9_9ROSI</name>
<evidence type="ECO:0000256" key="3">
    <source>
        <dbReference type="ARBA" id="ARBA00022640"/>
    </source>
</evidence>
<keyword evidence="3" id="KW-0934">Plastid</keyword>
<feature type="region of interest" description="Disordered" evidence="9">
    <location>
        <begin position="66"/>
        <end position="132"/>
    </location>
</feature>
<dbReference type="GO" id="GO:0006397">
    <property type="term" value="P:mRNA processing"/>
    <property type="evidence" value="ECO:0007669"/>
    <property type="project" value="UniProtKB-KW"/>
</dbReference>
<keyword evidence="4" id="KW-0507">mRNA processing</keyword>
<dbReference type="Pfam" id="PF00076">
    <property type="entry name" value="RRM_1"/>
    <property type="match status" value="2"/>
</dbReference>
<comment type="caution">
    <text evidence="11">The sequence shown here is derived from an EMBL/GenBank/DDBJ whole genome shotgun (WGS) entry which is preliminary data.</text>
</comment>
<keyword evidence="6 8" id="KW-0694">RNA-binding</keyword>
<feature type="domain" description="RRM" evidence="10">
    <location>
        <begin position="136"/>
        <end position="214"/>
    </location>
</feature>
<keyword evidence="5" id="KW-0677">Repeat</keyword>
<keyword evidence="12" id="KW-1185">Reference proteome</keyword>
<sequence length="390" mass="42979">MAESCLISTPTLSTAKNQCPYLSLPSKPIKLSHLSFSLSPSSHSWVSLKHKASTFRVVPLVAQTSDWAQREEEEEDQNQVEEEGEEGSSLESQGLEETLAATASDGWGGEAEGGEESSGGVLGESEEFYPEPPEEAKLFVGNLPFDIDSEKLAEVFNQAGIVEIAEVIYNRETDRSRGFGFVTMGTVEEAEKAVEMFHRYDLNGRLLTVNKAAPRGSRPERPIENEPSFRIYVGNLPWQVDDARLEQVFSEHGKVVNARVVRDQETGRSRGFGFVSMSSETDVNDAIAALDGQTLDFGTVNGGRDSDPSLEGDSIYTISVVAKFRFCFKFLQLTNNLVLTSIGGAEFGWQSNQGRFELEKIIVRQISWKHANADFSGVELCFQGFQMTGT</sequence>
<dbReference type="CDD" id="cd21608">
    <property type="entry name" value="RRM2_NsCP33_like"/>
    <property type="match status" value="1"/>
</dbReference>
<dbReference type="Proteomes" id="UP000516437">
    <property type="component" value="Chromosome 6"/>
</dbReference>
<dbReference type="InterPro" id="IPR012677">
    <property type="entry name" value="Nucleotide-bd_a/b_plait_sf"/>
</dbReference>
<dbReference type="GO" id="GO:0003729">
    <property type="term" value="F:mRNA binding"/>
    <property type="evidence" value="ECO:0007669"/>
    <property type="project" value="TreeGrafter"/>
</dbReference>
<feature type="compositionally biased region" description="Acidic residues" evidence="9">
    <location>
        <begin position="71"/>
        <end position="88"/>
    </location>
</feature>
<dbReference type="PANTHER" id="PTHR48025:SF3">
    <property type="entry name" value="31 KDA RIBONUCLEOPROTEIN, CHLOROPLASTIC-RELATED"/>
    <property type="match status" value="1"/>
</dbReference>
<evidence type="ECO:0000259" key="10">
    <source>
        <dbReference type="PROSITE" id="PS50102"/>
    </source>
</evidence>
<dbReference type="InterPro" id="IPR048289">
    <property type="entry name" value="RRM2_NsCP33-like"/>
</dbReference>
<evidence type="ECO:0000313" key="12">
    <source>
        <dbReference type="Proteomes" id="UP000516437"/>
    </source>
</evidence>
<dbReference type="InterPro" id="IPR000504">
    <property type="entry name" value="RRM_dom"/>
</dbReference>
<evidence type="ECO:0000256" key="4">
    <source>
        <dbReference type="ARBA" id="ARBA00022664"/>
    </source>
</evidence>
<evidence type="ECO:0000256" key="9">
    <source>
        <dbReference type="SAM" id="MobiDB-lite"/>
    </source>
</evidence>
<dbReference type="InterPro" id="IPR035979">
    <property type="entry name" value="RBD_domain_sf"/>
</dbReference>
<dbReference type="InterPro" id="IPR050502">
    <property type="entry name" value="Euk_RNA-bind_prot"/>
</dbReference>
<evidence type="ECO:0000256" key="6">
    <source>
        <dbReference type="ARBA" id="ARBA00022884"/>
    </source>
</evidence>
<gene>
    <name evidence="11" type="ORF">CJ030_MR6G022431</name>
</gene>
<dbReference type="PANTHER" id="PTHR48025">
    <property type="entry name" value="OS02G0815200 PROTEIN"/>
    <property type="match status" value="1"/>
</dbReference>
<keyword evidence="2" id="KW-0150">Chloroplast</keyword>
<dbReference type="PROSITE" id="PS50102">
    <property type="entry name" value="RRM"/>
    <property type="match status" value="2"/>
</dbReference>
<evidence type="ECO:0000256" key="5">
    <source>
        <dbReference type="ARBA" id="ARBA00022737"/>
    </source>
</evidence>
<dbReference type="GO" id="GO:1990904">
    <property type="term" value="C:ribonucleoprotein complex"/>
    <property type="evidence" value="ECO:0007669"/>
    <property type="project" value="UniProtKB-KW"/>
</dbReference>